<name>A0A2S6C5K0_9PEZI</name>
<feature type="region of interest" description="Disordered" evidence="5">
    <location>
        <begin position="196"/>
        <end position="219"/>
    </location>
</feature>
<proteinExistence type="predicted"/>
<dbReference type="InterPro" id="IPR001841">
    <property type="entry name" value="Znf_RING"/>
</dbReference>
<dbReference type="SMART" id="SM00249">
    <property type="entry name" value="PHD"/>
    <property type="match status" value="1"/>
</dbReference>
<dbReference type="SUPFAM" id="SSF57903">
    <property type="entry name" value="FYVE/PHD zinc finger"/>
    <property type="match status" value="1"/>
</dbReference>
<dbReference type="EMBL" id="PNEN01000550">
    <property type="protein sequence ID" value="PPJ55005.1"/>
    <property type="molecule type" value="Genomic_DNA"/>
</dbReference>
<feature type="region of interest" description="Disordered" evidence="5">
    <location>
        <begin position="309"/>
        <end position="515"/>
    </location>
</feature>
<feature type="compositionally biased region" description="Pro residues" evidence="5">
    <location>
        <begin position="429"/>
        <end position="440"/>
    </location>
</feature>
<dbReference type="AlphaFoldDB" id="A0A2S6C5K0"/>
<dbReference type="Pfam" id="PF13639">
    <property type="entry name" value="zf-RING_2"/>
    <property type="match status" value="1"/>
</dbReference>
<dbReference type="PANTHER" id="PTHR12618">
    <property type="entry name" value="PHD AND RING FINGER DOMAIN-CONTAINING PROTEIN 1"/>
    <property type="match status" value="1"/>
</dbReference>
<keyword evidence="8" id="KW-1185">Reference proteome</keyword>
<feature type="compositionally biased region" description="Polar residues" evidence="5">
    <location>
        <begin position="392"/>
        <end position="422"/>
    </location>
</feature>
<sequence>MADACIVCLGDLRTSPDDDQPPEATAAPSTGGIKIESDDAKIPIKSNAKSAQVDDEDIAHLLPCKHDLHHSCLKPWVERANSCPICRTVFNVVEISHYVGGAVYESYPVQDKTQEAEIDPNMIVEEDDLFDVEAFEPCLICGVMDDNHGVMYCDGCDKTVHVFCAGHDDAPEVWYCESCLADLENDADLPGLAAAARRRPRARNTNGNGNRAAPRRRRNNDATWARVWQEVSRRLDLDLDFPFDEEVDERQIAEQRQEFLRWQERFRVANRAGATNRLQGIARANLRYNDAAFPRPEPESQEELRAWNAFDKARESDDAPTQVRRRKRRATDSPASPSEPQQSAEQPQLKRPRLRRPPAPEQPESSAAAARRRGEEPTFLSSLLREVENKSAAATSPATSDHANGQYSPRHTSPVHSPASSEPGTPKATTPPPPHRPSSPPLSSNILPAVSPGATFSPFSPITTRDDPDQVNRSRRRVRGRRVTAADDEERNGASSSDDRAESHSPSRNLSYPAKEEIQRMVKVSLKPRYERKEINKDQFTDINKYVSRKLYEMVSSAKTLANQEERERLQGIANDEVAKAVGALSLQAGDTVSVQAGDTTTDASD</sequence>
<keyword evidence="1" id="KW-0479">Metal-binding</keyword>
<dbReference type="Gene3D" id="3.30.40.10">
    <property type="entry name" value="Zinc/RING finger domain, C3HC4 (zinc finger)"/>
    <property type="match status" value="2"/>
</dbReference>
<dbReference type="GO" id="GO:0008270">
    <property type="term" value="F:zinc ion binding"/>
    <property type="evidence" value="ECO:0007669"/>
    <property type="project" value="UniProtKB-KW"/>
</dbReference>
<keyword evidence="3" id="KW-0862">Zinc</keyword>
<organism evidence="7 8">
    <name type="scientific">Cercospora berteroae</name>
    <dbReference type="NCBI Taxonomy" id="357750"/>
    <lineage>
        <taxon>Eukaryota</taxon>
        <taxon>Fungi</taxon>
        <taxon>Dikarya</taxon>
        <taxon>Ascomycota</taxon>
        <taxon>Pezizomycotina</taxon>
        <taxon>Dothideomycetes</taxon>
        <taxon>Dothideomycetidae</taxon>
        <taxon>Mycosphaerellales</taxon>
        <taxon>Mycosphaerellaceae</taxon>
        <taxon>Cercospora</taxon>
    </lineage>
</organism>
<dbReference type="InterPro" id="IPR011011">
    <property type="entry name" value="Znf_FYVE_PHD"/>
</dbReference>
<keyword evidence="2 4" id="KW-0863">Zinc-finger</keyword>
<dbReference type="InterPro" id="IPR047157">
    <property type="entry name" value="PHRF1/Atg35"/>
</dbReference>
<feature type="compositionally biased region" description="Low complexity" evidence="5">
    <location>
        <begin position="333"/>
        <end position="349"/>
    </location>
</feature>
<feature type="domain" description="RING-type" evidence="6">
    <location>
        <begin position="5"/>
        <end position="87"/>
    </location>
</feature>
<dbReference type="OrthoDB" id="8062037at2759"/>
<dbReference type="InterPro" id="IPR001965">
    <property type="entry name" value="Znf_PHD"/>
</dbReference>
<gene>
    <name evidence="7" type="ORF">CBER1_05671</name>
</gene>
<feature type="compositionally biased region" description="Basic residues" evidence="5">
    <location>
        <begin position="473"/>
        <end position="482"/>
    </location>
</feature>
<feature type="compositionally biased region" description="Low complexity" evidence="5">
    <location>
        <begin position="203"/>
        <end position="212"/>
    </location>
</feature>
<evidence type="ECO:0000256" key="3">
    <source>
        <dbReference type="ARBA" id="ARBA00022833"/>
    </source>
</evidence>
<dbReference type="InterPro" id="IPR013083">
    <property type="entry name" value="Znf_RING/FYVE/PHD"/>
</dbReference>
<evidence type="ECO:0000256" key="1">
    <source>
        <dbReference type="ARBA" id="ARBA00022723"/>
    </source>
</evidence>
<evidence type="ECO:0000313" key="8">
    <source>
        <dbReference type="Proteomes" id="UP000237631"/>
    </source>
</evidence>
<evidence type="ECO:0000256" key="4">
    <source>
        <dbReference type="PROSITE-ProRule" id="PRU00175"/>
    </source>
</evidence>
<dbReference type="STRING" id="357750.A0A2S6C5K0"/>
<evidence type="ECO:0000259" key="6">
    <source>
        <dbReference type="PROSITE" id="PS50089"/>
    </source>
</evidence>
<protein>
    <recommendedName>
        <fullName evidence="6">RING-type domain-containing protein</fullName>
    </recommendedName>
</protein>
<dbReference type="InterPro" id="IPR019786">
    <property type="entry name" value="Zinc_finger_PHD-type_CS"/>
</dbReference>
<dbReference type="PROSITE" id="PS50089">
    <property type="entry name" value="ZF_RING_2"/>
    <property type="match status" value="1"/>
</dbReference>
<evidence type="ECO:0000256" key="2">
    <source>
        <dbReference type="ARBA" id="ARBA00022771"/>
    </source>
</evidence>
<dbReference type="SMART" id="SM00184">
    <property type="entry name" value="RING"/>
    <property type="match status" value="1"/>
</dbReference>
<evidence type="ECO:0000313" key="7">
    <source>
        <dbReference type="EMBL" id="PPJ55005.1"/>
    </source>
</evidence>
<dbReference type="PROSITE" id="PS01359">
    <property type="entry name" value="ZF_PHD_1"/>
    <property type="match status" value="1"/>
</dbReference>
<evidence type="ECO:0000256" key="5">
    <source>
        <dbReference type="SAM" id="MobiDB-lite"/>
    </source>
</evidence>
<dbReference type="PANTHER" id="PTHR12618:SF20">
    <property type="entry name" value="PHD AND RING FINGER DOMAIN-CONTAINING PROTEIN 1"/>
    <property type="match status" value="1"/>
</dbReference>
<comment type="caution">
    <text evidence="7">The sequence shown here is derived from an EMBL/GenBank/DDBJ whole genome shotgun (WGS) entry which is preliminary data.</text>
</comment>
<reference evidence="8" key="1">
    <citation type="journal article" date="2017" name="bioRxiv">
        <title>Conservation of a gene cluster reveals novel cercosporin biosynthetic mechanisms and extends production to the genus Colletotrichum.</title>
        <authorList>
            <person name="de Jonge R."/>
            <person name="Ebert M.K."/>
            <person name="Huitt-Roehl C.R."/>
            <person name="Pal P."/>
            <person name="Suttle J.C."/>
            <person name="Spanner R.E."/>
            <person name="Neubauer J.D."/>
            <person name="Jurick W.M.II."/>
            <person name="Stott K.A."/>
            <person name="Secor G.A."/>
            <person name="Thomma B.P.H.J."/>
            <person name="Van de Peer Y."/>
            <person name="Townsend C.A."/>
            <person name="Bolton M.D."/>
        </authorList>
    </citation>
    <scope>NUCLEOTIDE SEQUENCE [LARGE SCALE GENOMIC DNA]</scope>
    <source>
        <strain evidence="8">CBS538.71</strain>
    </source>
</reference>
<dbReference type="Proteomes" id="UP000237631">
    <property type="component" value="Unassembled WGS sequence"/>
</dbReference>
<accession>A0A2S6C5K0</accession>
<dbReference type="SUPFAM" id="SSF57850">
    <property type="entry name" value="RING/U-box"/>
    <property type="match status" value="1"/>
</dbReference>